<dbReference type="OrthoDB" id="10033037at2759"/>
<gene>
    <name evidence="4" type="primary">LOC116294795</name>
</gene>
<dbReference type="PANTHER" id="PTHR34256">
    <property type="entry name" value="UPF0561 PROTEIN C2ORF68"/>
    <property type="match status" value="1"/>
</dbReference>
<proteinExistence type="inferred from homology"/>
<comment type="similarity">
    <text evidence="1">Belongs to the UPF0561 family.</text>
</comment>
<dbReference type="AlphaFoldDB" id="A0A6P8I0C1"/>
<dbReference type="InterPro" id="IPR018888">
    <property type="entry name" value="UPF0561"/>
</dbReference>
<dbReference type="RefSeq" id="XP_031558312.1">
    <property type="nucleotide sequence ID" value="XM_031702452.1"/>
</dbReference>
<accession>A0A6P8I0C1</accession>
<dbReference type="PANTHER" id="PTHR34256:SF1">
    <property type="entry name" value="UPF0561 PROTEIN C2ORF68"/>
    <property type="match status" value="1"/>
</dbReference>
<dbReference type="Proteomes" id="UP000515163">
    <property type="component" value="Unplaced"/>
</dbReference>
<dbReference type="Pfam" id="PF10573">
    <property type="entry name" value="UPF0561"/>
    <property type="match status" value="1"/>
</dbReference>
<sequence>MNHGFVQSIIRNQIDRDEYDKDQRLLKLEKERQLLSGEIKEERKRKEKRAPLHQVYVPPHMRKGSTSTEQSPTTLLTKESSESELLLQLEFEGKDGKMSYLNITKNDDLKKSVRQFAAANGLDSRLRDALYHKLYLELRGT</sequence>
<feature type="region of interest" description="Disordered" evidence="2">
    <location>
        <begin position="39"/>
        <end position="79"/>
    </location>
</feature>
<evidence type="ECO:0000313" key="4">
    <source>
        <dbReference type="RefSeq" id="XP_031558312.1"/>
    </source>
</evidence>
<evidence type="ECO:0000313" key="3">
    <source>
        <dbReference type="Proteomes" id="UP000515163"/>
    </source>
</evidence>
<reference evidence="4" key="1">
    <citation type="submission" date="2025-08" db="UniProtKB">
        <authorList>
            <consortium name="RefSeq"/>
        </authorList>
    </citation>
    <scope>IDENTIFICATION</scope>
    <source>
        <tissue evidence="4">Tentacle</tissue>
    </source>
</reference>
<keyword evidence="3" id="KW-1185">Reference proteome</keyword>
<evidence type="ECO:0000256" key="2">
    <source>
        <dbReference type="SAM" id="MobiDB-lite"/>
    </source>
</evidence>
<protein>
    <submittedName>
        <fullName evidence="4">UPF0561 protein C2orf68 homolog isoform X1</fullName>
    </submittedName>
</protein>
<dbReference type="KEGG" id="aten:116294795"/>
<evidence type="ECO:0000256" key="1">
    <source>
        <dbReference type="ARBA" id="ARBA00006905"/>
    </source>
</evidence>
<dbReference type="InParanoid" id="A0A6P8I0C1"/>
<dbReference type="GeneID" id="116294795"/>
<name>A0A6P8I0C1_ACTTE</name>
<dbReference type="FunCoup" id="A0A6P8I0C1">
    <property type="interactions" value="487"/>
</dbReference>
<organism evidence="3 4">
    <name type="scientific">Actinia tenebrosa</name>
    <name type="common">Australian red waratah sea anemone</name>
    <dbReference type="NCBI Taxonomy" id="6105"/>
    <lineage>
        <taxon>Eukaryota</taxon>
        <taxon>Metazoa</taxon>
        <taxon>Cnidaria</taxon>
        <taxon>Anthozoa</taxon>
        <taxon>Hexacorallia</taxon>
        <taxon>Actiniaria</taxon>
        <taxon>Actiniidae</taxon>
        <taxon>Actinia</taxon>
    </lineage>
</organism>